<comment type="caution">
    <text evidence="2">The sequence shown here is derived from an EMBL/GenBank/DDBJ whole genome shotgun (WGS) entry which is preliminary data.</text>
</comment>
<feature type="compositionally biased region" description="Low complexity" evidence="1">
    <location>
        <begin position="260"/>
        <end position="272"/>
    </location>
</feature>
<feature type="compositionally biased region" description="Pro residues" evidence="1">
    <location>
        <begin position="273"/>
        <end position="285"/>
    </location>
</feature>
<reference evidence="2 3" key="1">
    <citation type="journal article" date="2017" name="Mol. Ecol.">
        <title>Comparative and population genomic landscape of Phellinus noxius: A hypervariable fungus causing root rot in trees.</title>
        <authorList>
            <person name="Chung C.L."/>
            <person name="Lee T.J."/>
            <person name="Akiba M."/>
            <person name="Lee H.H."/>
            <person name="Kuo T.H."/>
            <person name="Liu D."/>
            <person name="Ke H.M."/>
            <person name="Yokoi T."/>
            <person name="Roa M.B."/>
            <person name="Lu M.J."/>
            <person name="Chang Y.Y."/>
            <person name="Ann P.J."/>
            <person name="Tsai J.N."/>
            <person name="Chen C.Y."/>
            <person name="Tzean S.S."/>
            <person name="Ota Y."/>
            <person name="Hattori T."/>
            <person name="Sahashi N."/>
            <person name="Liou R.F."/>
            <person name="Kikuchi T."/>
            <person name="Tsai I.J."/>
        </authorList>
    </citation>
    <scope>NUCLEOTIDE SEQUENCE [LARGE SCALE GENOMIC DNA]</scope>
    <source>
        <strain evidence="2 3">FFPRI411160</strain>
    </source>
</reference>
<protein>
    <submittedName>
        <fullName evidence="2">Uncharacterized protein</fullName>
    </submittedName>
</protein>
<accession>A0A286U8C4</accession>
<gene>
    <name evidence="2" type="ORF">PNOK_0863700</name>
</gene>
<dbReference type="AlphaFoldDB" id="A0A286U8C4"/>
<dbReference type="InParanoid" id="A0A286U8C4"/>
<feature type="compositionally biased region" description="Low complexity" evidence="1">
    <location>
        <begin position="56"/>
        <end position="67"/>
    </location>
</feature>
<dbReference type="Proteomes" id="UP000217199">
    <property type="component" value="Unassembled WGS sequence"/>
</dbReference>
<sequence>MQVHGAVSENSGFFGNLRRRLSVSRTPKSTDHTRPESPKQQPQQLRPDVLTRARSGSKSDLSGSGLLTRARSLSKSESSDKGSSHSGSGKKYVGIDMSRRIDWAEAKDAVLDEPITQPPQSLIIVEVEGMDASCRNHGERCYRIEKANEGEGQQEYVSIRDVLVGLNTFLHRRTHKHGFTYDEEEERMRRKKMEKRPVVQIPERRSTVIKLTVSSPDSYEGSEGCSSNSPSIELDSVEIGGARNEFGSGFESGANNVIDSPTSASSSSSLSPPATPPPSTPSPPPTEDETVLQKWLGEKTIFSGIKRAPNHDFRLIVKMTKPIATSSKA</sequence>
<feature type="compositionally biased region" description="Basic and acidic residues" evidence="1">
    <location>
        <begin position="28"/>
        <end position="37"/>
    </location>
</feature>
<evidence type="ECO:0000256" key="1">
    <source>
        <dbReference type="SAM" id="MobiDB-lite"/>
    </source>
</evidence>
<feature type="region of interest" description="Disordered" evidence="1">
    <location>
        <begin position="1"/>
        <end position="92"/>
    </location>
</feature>
<evidence type="ECO:0000313" key="2">
    <source>
        <dbReference type="EMBL" id="PAV15779.1"/>
    </source>
</evidence>
<feature type="region of interest" description="Disordered" evidence="1">
    <location>
        <begin position="207"/>
        <end position="290"/>
    </location>
</feature>
<keyword evidence="3" id="KW-1185">Reference proteome</keyword>
<organism evidence="2 3">
    <name type="scientific">Pyrrhoderma noxium</name>
    <dbReference type="NCBI Taxonomy" id="2282107"/>
    <lineage>
        <taxon>Eukaryota</taxon>
        <taxon>Fungi</taxon>
        <taxon>Dikarya</taxon>
        <taxon>Basidiomycota</taxon>
        <taxon>Agaricomycotina</taxon>
        <taxon>Agaricomycetes</taxon>
        <taxon>Hymenochaetales</taxon>
        <taxon>Hymenochaetaceae</taxon>
        <taxon>Pyrrhoderma</taxon>
    </lineage>
</organism>
<evidence type="ECO:0000313" key="3">
    <source>
        <dbReference type="Proteomes" id="UP000217199"/>
    </source>
</evidence>
<proteinExistence type="predicted"/>
<dbReference type="OrthoDB" id="3255197at2759"/>
<name>A0A286U8C4_9AGAM</name>
<dbReference type="EMBL" id="NBII01000009">
    <property type="protein sequence ID" value="PAV15779.1"/>
    <property type="molecule type" value="Genomic_DNA"/>
</dbReference>